<evidence type="ECO:0000256" key="4">
    <source>
        <dbReference type="ARBA" id="ARBA00035486"/>
    </source>
</evidence>
<gene>
    <name evidence="6" type="ORF">A3C11_03070</name>
</gene>
<evidence type="ECO:0000313" key="6">
    <source>
        <dbReference type="EMBL" id="OHA01692.1"/>
    </source>
</evidence>
<dbReference type="InterPro" id="IPR021137">
    <property type="entry name" value="Ribosomal_bL35-like"/>
</dbReference>
<organism evidence="6 7">
    <name type="scientific">Candidatus Sungbacteria bacterium RIFCSPHIGHO2_02_FULL_49_12</name>
    <dbReference type="NCBI Taxonomy" id="1802271"/>
    <lineage>
        <taxon>Bacteria</taxon>
        <taxon>Candidatus Sungiibacteriota</taxon>
    </lineage>
</organism>
<evidence type="ECO:0000256" key="3">
    <source>
        <dbReference type="ARBA" id="ARBA00023274"/>
    </source>
</evidence>
<dbReference type="GO" id="GO:0005840">
    <property type="term" value="C:ribosome"/>
    <property type="evidence" value="ECO:0007669"/>
    <property type="project" value="UniProtKB-KW"/>
</dbReference>
<accession>A0A1G2KSW0</accession>
<dbReference type="PROSITE" id="PS00936">
    <property type="entry name" value="RIBOSOMAL_L35"/>
    <property type="match status" value="1"/>
</dbReference>
<dbReference type="AlphaFoldDB" id="A0A1G2KSW0"/>
<evidence type="ECO:0000256" key="2">
    <source>
        <dbReference type="ARBA" id="ARBA00022980"/>
    </source>
</evidence>
<sequence>MIKTRKSITKRFKVTSSGKLLRRVARKNHFNAKKRRATQLRGSSMRVFTGVDAKKVRAGLPHS</sequence>
<evidence type="ECO:0000313" key="7">
    <source>
        <dbReference type="Proteomes" id="UP000177362"/>
    </source>
</evidence>
<keyword evidence="3 5" id="KW-0687">Ribonucleoprotein</keyword>
<dbReference type="GO" id="GO:0006412">
    <property type="term" value="P:translation"/>
    <property type="evidence" value="ECO:0007669"/>
    <property type="project" value="InterPro"/>
</dbReference>
<reference evidence="6 7" key="1">
    <citation type="journal article" date="2016" name="Nat. Commun.">
        <title>Thousands of microbial genomes shed light on interconnected biogeochemical processes in an aquifer system.</title>
        <authorList>
            <person name="Anantharaman K."/>
            <person name="Brown C.T."/>
            <person name="Hug L.A."/>
            <person name="Sharon I."/>
            <person name="Castelle C.J."/>
            <person name="Probst A.J."/>
            <person name="Thomas B.C."/>
            <person name="Singh A."/>
            <person name="Wilkins M.J."/>
            <person name="Karaoz U."/>
            <person name="Brodie E.L."/>
            <person name="Williams K.H."/>
            <person name="Hubbard S.S."/>
            <person name="Banfield J.F."/>
        </authorList>
    </citation>
    <scope>NUCLEOTIDE SEQUENCE [LARGE SCALE GENOMIC DNA]</scope>
</reference>
<keyword evidence="2 5" id="KW-0689">Ribosomal protein</keyword>
<dbReference type="EMBL" id="MHQJ01000010">
    <property type="protein sequence ID" value="OHA01692.1"/>
    <property type="molecule type" value="Genomic_DNA"/>
</dbReference>
<dbReference type="InterPro" id="IPR001706">
    <property type="entry name" value="Ribosomal_bL35"/>
</dbReference>
<proteinExistence type="inferred from homology"/>
<dbReference type="STRING" id="1802271.A3C11_03070"/>
<name>A0A1G2KSW0_9BACT</name>
<evidence type="ECO:0000256" key="5">
    <source>
        <dbReference type="RuleBase" id="RU000568"/>
    </source>
</evidence>
<protein>
    <recommendedName>
        <fullName evidence="4 5">50S ribosomal protein L35</fullName>
    </recommendedName>
</protein>
<dbReference type="GO" id="GO:0003735">
    <property type="term" value="F:structural constituent of ribosome"/>
    <property type="evidence" value="ECO:0007669"/>
    <property type="project" value="InterPro"/>
</dbReference>
<comment type="similarity">
    <text evidence="1 5">Belongs to the bacterial ribosomal protein bL35 family.</text>
</comment>
<comment type="caution">
    <text evidence="6">The sequence shown here is derived from an EMBL/GenBank/DDBJ whole genome shotgun (WGS) entry which is preliminary data.</text>
</comment>
<dbReference type="PRINTS" id="PR00064">
    <property type="entry name" value="RIBOSOMALL35"/>
</dbReference>
<evidence type="ECO:0000256" key="1">
    <source>
        <dbReference type="ARBA" id="ARBA00006598"/>
    </source>
</evidence>
<dbReference type="Gene3D" id="4.10.410.60">
    <property type="match status" value="1"/>
</dbReference>
<dbReference type="InterPro" id="IPR037229">
    <property type="entry name" value="Ribosomal_bL35_sf"/>
</dbReference>
<dbReference type="GO" id="GO:1990904">
    <property type="term" value="C:ribonucleoprotein complex"/>
    <property type="evidence" value="ECO:0007669"/>
    <property type="project" value="UniProtKB-KW"/>
</dbReference>
<dbReference type="Proteomes" id="UP000177362">
    <property type="component" value="Unassembled WGS sequence"/>
</dbReference>
<dbReference type="Pfam" id="PF01632">
    <property type="entry name" value="Ribosomal_L35p"/>
    <property type="match status" value="1"/>
</dbReference>
<dbReference type="InterPro" id="IPR018265">
    <property type="entry name" value="Ribosomal_bL35_CS"/>
</dbReference>
<dbReference type="SUPFAM" id="SSF143034">
    <property type="entry name" value="L35p-like"/>
    <property type="match status" value="1"/>
</dbReference>